<dbReference type="InterPro" id="IPR003599">
    <property type="entry name" value="Ig_sub"/>
</dbReference>
<dbReference type="Gene3D" id="2.60.40.10">
    <property type="entry name" value="Immunoglobulins"/>
    <property type="match status" value="2"/>
</dbReference>
<protein>
    <recommendedName>
        <fullName evidence="8">Ig-like domain-containing protein</fullName>
    </recommendedName>
</protein>
<evidence type="ECO:0000259" key="8">
    <source>
        <dbReference type="PROSITE" id="PS50835"/>
    </source>
</evidence>
<dbReference type="PANTHER" id="PTHR11640">
    <property type="entry name" value="NEPHRIN"/>
    <property type="match status" value="1"/>
</dbReference>
<feature type="domain" description="Ig-like" evidence="8">
    <location>
        <begin position="17"/>
        <end position="102"/>
    </location>
</feature>
<gene>
    <name evidence="9" type="ORF">KUTeg_006128</name>
</gene>
<keyword evidence="10" id="KW-1185">Reference proteome</keyword>
<dbReference type="EMBL" id="JARBDR010000328">
    <property type="protein sequence ID" value="KAJ8316114.1"/>
    <property type="molecule type" value="Genomic_DNA"/>
</dbReference>
<evidence type="ECO:0000256" key="2">
    <source>
        <dbReference type="ARBA" id="ARBA00023136"/>
    </source>
</evidence>
<evidence type="ECO:0000256" key="5">
    <source>
        <dbReference type="ARBA" id="ARBA00023319"/>
    </source>
</evidence>
<dbReference type="SMART" id="SM00409">
    <property type="entry name" value="IG"/>
    <property type="match status" value="1"/>
</dbReference>
<evidence type="ECO:0000256" key="6">
    <source>
        <dbReference type="SAM" id="Phobius"/>
    </source>
</evidence>
<dbReference type="InterPro" id="IPR051275">
    <property type="entry name" value="Cell_adhesion_signaling"/>
</dbReference>
<dbReference type="PROSITE" id="PS50835">
    <property type="entry name" value="IG_LIKE"/>
    <property type="match status" value="2"/>
</dbReference>
<name>A0ABQ9FFN7_TEGGR</name>
<dbReference type="InterPro" id="IPR036179">
    <property type="entry name" value="Ig-like_dom_sf"/>
</dbReference>
<feature type="domain" description="Ig-like" evidence="8">
    <location>
        <begin position="119"/>
        <end position="217"/>
    </location>
</feature>
<comment type="subcellular location">
    <subcellularLocation>
        <location evidence="1">Membrane</location>
        <topology evidence="1">Single-pass type I membrane protein</topology>
    </subcellularLocation>
</comment>
<dbReference type="InterPro" id="IPR013783">
    <property type="entry name" value="Ig-like_fold"/>
</dbReference>
<keyword evidence="7" id="KW-0732">Signal</keyword>
<organism evidence="9 10">
    <name type="scientific">Tegillarca granosa</name>
    <name type="common">Malaysian cockle</name>
    <name type="synonym">Anadara granosa</name>
    <dbReference type="NCBI Taxonomy" id="220873"/>
    <lineage>
        <taxon>Eukaryota</taxon>
        <taxon>Metazoa</taxon>
        <taxon>Spiralia</taxon>
        <taxon>Lophotrochozoa</taxon>
        <taxon>Mollusca</taxon>
        <taxon>Bivalvia</taxon>
        <taxon>Autobranchia</taxon>
        <taxon>Pteriomorphia</taxon>
        <taxon>Arcoida</taxon>
        <taxon>Arcoidea</taxon>
        <taxon>Arcidae</taxon>
        <taxon>Tegillarca</taxon>
    </lineage>
</organism>
<sequence length="382" mass="43314">MDILQILFLTVFVKISEAVTTITPSNSFAVKGQSFNLTCDTGNDTSERVEWFRDEVRHDFPCDVSETNQSSKYSATCVNKNRIILSISANAIETEHGIKWQCFGQIKSKEFIIKVYYPPTVTVSVFEEQLWNGTRYSIYCQVKIGNPSNFTILWSQTVANTIIRTNADLSNYRSNGGHNLTITAVSYQDIGIYTCSVQNNVTDCNGNLLQNESTSIKRNSVFTDKNYTIFHVVLGKSFDVRIPFYCQPNVQNKEDLELTRIENNDQSIKNNSDLEFHLETTKVKIPFYQKFVSVEGQVAVMTFKFISDTTQGSYLLKIPNMENKSSNFQFKIEVHDPEKQTNLPLIIGCSTAVSFVVAIVVVVVVCVFMKHKTNVGNVYFCH</sequence>
<feature type="chain" id="PRO_5046851900" description="Ig-like domain-containing protein" evidence="7">
    <location>
        <begin position="19"/>
        <end position="382"/>
    </location>
</feature>
<dbReference type="Pfam" id="PF13927">
    <property type="entry name" value="Ig_3"/>
    <property type="match status" value="1"/>
</dbReference>
<dbReference type="Proteomes" id="UP001217089">
    <property type="component" value="Unassembled WGS sequence"/>
</dbReference>
<reference evidence="9 10" key="1">
    <citation type="submission" date="2022-12" db="EMBL/GenBank/DDBJ databases">
        <title>Chromosome-level genome of Tegillarca granosa.</title>
        <authorList>
            <person name="Kim J."/>
        </authorList>
    </citation>
    <scope>NUCLEOTIDE SEQUENCE [LARGE SCALE GENOMIC DNA]</scope>
    <source>
        <strain evidence="9">Teg-2019</strain>
        <tissue evidence="9">Adductor muscle</tissue>
    </source>
</reference>
<keyword evidence="4" id="KW-0325">Glycoprotein</keyword>
<evidence type="ECO:0000313" key="10">
    <source>
        <dbReference type="Proteomes" id="UP001217089"/>
    </source>
</evidence>
<keyword evidence="6" id="KW-1133">Transmembrane helix</keyword>
<dbReference type="CDD" id="cd00096">
    <property type="entry name" value="Ig"/>
    <property type="match status" value="1"/>
</dbReference>
<evidence type="ECO:0000313" key="9">
    <source>
        <dbReference type="EMBL" id="KAJ8316114.1"/>
    </source>
</evidence>
<feature type="signal peptide" evidence="7">
    <location>
        <begin position="1"/>
        <end position="18"/>
    </location>
</feature>
<keyword evidence="2 6" id="KW-0472">Membrane</keyword>
<dbReference type="PANTHER" id="PTHR11640:SF31">
    <property type="entry name" value="IRREGULAR CHIASM C-ROUGHEST PROTEIN-RELATED"/>
    <property type="match status" value="1"/>
</dbReference>
<evidence type="ECO:0000256" key="1">
    <source>
        <dbReference type="ARBA" id="ARBA00004479"/>
    </source>
</evidence>
<feature type="transmembrane region" description="Helical" evidence="6">
    <location>
        <begin position="345"/>
        <end position="369"/>
    </location>
</feature>
<keyword evidence="5" id="KW-0393">Immunoglobulin domain</keyword>
<evidence type="ECO:0000256" key="4">
    <source>
        <dbReference type="ARBA" id="ARBA00023180"/>
    </source>
</evidence>
<dbReference type="InterPro" id="IPR007110">
    <property type="entry name" value="Ig-like_dom"/>
</dbReference>
<keyword evidence="6" id="KW-0812">Transmembrane</keyword>
<accession>A0ABQ9FFN7</accession>
<comment type="caution">
    <text evidence="9">The sequence shown here is derived from an EMBL/GenBank/DDBJ whole genome shotgun (WGS) entry which is preliminary data.</text>
</comment>
<keyword evidence="3" id="KW-1015">Disulfide bond</keyword>
<evidence type="ECO:0000256" key="3">
    <source>
        <dbReference type="ARBA" id="ARBA00023157"/>
    </source>
</evidence>
<evidence type="ECO:0000256" key="7">
    <source>
        <dbReference type="SAM" id="SignalP"/>
    </source>
</evidence>
<dbReference type="SUPFAM" id="SSF48726">
    <property type="entry name" value="Immunoglobulin"/>
    <property type="match status" value="1"/>
</dbReference>
<proteinExistence type="predicted"/>